<dbReference type="Pfam" id="PF13590">
    <property type="entry name" value="DUF4136"/>
    <property type="match status" value="1"/>
</dbReference>
<proteinExistence type="predicted"/>
<evidence type="ECO:0000313" key="3">
    <source>
        <dbReference type="Proteomes" id="UP001062165"/>
    </source>
</evidence>
<feature type="domain" description="DUF4136" evidence="1">
    <location>
        <begin position="41"/>
        <end position="201"/>
    </location>
</feature>
<protein>
    <submittedName>
        <fullName evidence="2">DUF4136 domain-containing protein</fullName>
    </submittedName>
</protein>
<dbReference type="EMBL" id="CP106735">
    <property type="protein sequence ID" value="UXX78174.1"/>
    <property type="molecule type" value="Genomic_DNA"/>
</dbReference>
<reference evidence="2" key="1">
    <citation type="submission" date="2022-10" db="EMBL/GenBank/DDBJ databases">
        <title>Comparative genomics and taxonomic characterization of three novel marine species of genus Reichenbachiella exhibiting antioxidant and polysaccharide degradation activities.</title>
        <authorList>
            <person name="Muhammad N."/>
            <person name="Lee Y.-J."/>
            <person name="Ko J."/>
            <person name="Kim S.-G."/>
        </authorList>
    </citation>
    <scope>NUCLEOTIDE SEQUENCE</scope>
    <source>
        <strain evidence="2">Wsw4-B4</strain>
    </source>
</reference>
<dbReference type="Gene3D" id="3.30.160.670">
    <property type="match status" value="1"/>
</dbReference>
<keyword evidence="3" id="KW-1185">Reference proteome</keyword>
<evidence type="ECO:0000259" key="1">
    <source>
        <dbReference type="Pfam" id="PF13590"/>
    </source>
</evidence>
<dbReference type="Proteomes" id="UP001062165">
    <property type="component" value="Chromosome"/>
</dbReference>
<organism evidence="2 3">
    <name type="scientific">Reichenbachiella carrageenanivorans</name>
    <dbReference type="NCBI Taxonomy" id="2979869"/>
    <lineage>
        <taxon>Bacteria</taxon>
        <taxon>Pseudomonadati</taxon>
        <taxon>Bacteroidota</taxon>
        <taxon>Cytophagia</taxon>
        <taxon>Cytophagales</taxon>
        <taxon>Reichenbachiellaceae</taxon>
        <taxon>Reichenbachiella</taxon>
    </lineage>
</organism>
<dbReference type="RefSeq" id="WP_263049920.1">
    <property type="nucleotide sequence ID" value="NZ_CP106735.1"/>
</dbReference>
<evidence type="ECO:0000313" key="2">
    <source>
        <dbReference type="EMBL" id="UXX78174.1"/>
    </source>
</evidence>
<dbReference type="InterPro" id="IPR025411">
    <property type="entry name" value="DUF4136"/>
</dbReference>
<sequence>MKLYNHFVILGCMLILSNCYPQEDYIATADLDTIVTFKPNSADITSKTTFAVTEVVWDDKNDIYDGDYNTTLVAQIEKNMKNLGYTLLENPSDKNVPDLIIIPEIIFTDNYVVGGGGCYYGCWGWGWGGGWYGGWGYGPYYPPTYVVSYSSGSILMHMIDSSISTEDTQNVLWNGAIDGLLRSNLQHSLLNNYVDQAFEQSADYLSK</sequence>
<name>A0ABY6CWT2_9BACT</name>
<gene>
    <name evidence="2" type="ORF">N7E81_12470</name>
</gene>
<accession>A0ABY6CWT2</accession>